<dbReference type="AlphaFoldDB" id="A0A2I1C7G2"/>
<accession>A0A2I1C7G2</accession>
<proteinExistence type="predicted"/>
<name>A0A2I1C7G2_ASPN1</name>
<organism evidence="1 2">
    <name type="scientific">Aspergillus novofumigatus (strain IBT 16806)</name>
    <dbReference type="NCBI Taxonomy" id="1392255"/>
    <lineage>
        <taxon>Eukaryota</taxon>
        <taxon>Fungi</taxon>
        <taxon>Dikarya</taxon>
        <taxon>Ascomycota</taxon>
        <taxon>Pezizomycotina</taxon>
        <taxon>Eurotiomycetes</taxon>
        <taxon>Eurotiomycetidae</taxon>
        <taxon>Eurotiales</taxon>
        <taxon>Aspergillaceae</taxon>
        <taxon>Aspergillus</taxon>
        <taxon>Aspergillus subgen. Fumigati</taxon>
    </lineage>
</organism>
<sequence>MQSITFISPFPTPAELGSGSRTARFATLAAKPKRQRTLRSNASQEILHRALAFLRDEFKARSAASDLFPPAISPKTIRASMGRYEDELPGASARGLCASCGMDVRAANVVHVDIHDPILMPLVNHLNSCGLHGNRWSLYLLCHNALVRKTIPKFSGEKLVNVAMCQHYPSS</sequence>
<dbReference type="GeneID" id="36532170"/>
<dbReference type="Proteomes" id="UP000234474">
    <property type="component" value="Unassembled WGS sequence"/>
</dbReference>
<evidence type="ECO:0000313" key="2">
    <source>
        <dbReference type="Proteomes" id="UP000234474"/>
    </source>
</evidence>
<dbReference type="STRING" id="1392255.A0A2I1C7G2"/>
<comment type="caution">
    <text evidence="1">The sequence shown here is derived from an EMBL/GenBank/DDBJ whole genome shotgun (WGS) entry which is preliminary data.</text>
</comment>
<dbReference type="RefSeq" id="XP_024682116.1">
    <property type="nucleotide sequence ID" value="XM_024824845.1"/>
</dbReference>
<evidence type="ECO:0000313" key="1">
    <source>
        <dbReference type="EMBL" id="PKX93521.1"/>
    </source>
</evidence>
<keyword evidence="2" id="KW-1185">Reference proteome</keyword>
<dbReference type="EMBL" id="MSZS01000004">
    <property type="protein sequence ID" value="PKX93521.1"/>
    <property type="molecule type" value="Genomic_DNA"/>
</dbReference>
<reference evidence="2" key="1">
    <citation type="journal article" date="2018" name="Proc. Natl. Acad. Sci. U.S.A.">
        <title>Linking secondary metabolites to gene clusters through genome sequencing of six diverse Aspergillus species.</title>
        <authorList>
            <person name="Kaerboelling I."/>
            <person name="Vesth T.C."/>
            <person name="Frisvad J.C."/>
            <person name="Nybo J.L."/>
            <person name="Theobald S."/>
            <person name="Kuo A."/>
            <person name="Bowyer P."/>
            <person name="Matsuda Y."/>
            <person name="Mondo S."/>
            <person name="Lyhne E.K."/>
            <person name="Kogle M.E."/>
            <person name="Clum A."/>
            <person name="Lipzen A."/>
            <person name="Salamov A."/>
            <person name="Ngan C.Y."/>
            <person name="Daum C."/>
            <person name="Chiniquy J."/>
            <person name="Barry K."/>
            <person name="LaButti K."/>
            <person name="Haridas S."/>
            <person name="Simmons B.A."/>
            <person name="Magnuson J.K."/>
            <person name="Mortensen U.H."/>
            <person name="Larsen T.O."/>
            <person name="Grigoriev I.V."/>
            <person name="Baker S.E."/>
            <person name="Andersen M.R."/>
        </authorList>
    </citation>
    <scope>NUCLEOTIDE SEQUENCE [LARGE SCALE GENOMIC DNA]</scope>
    <source>
        <strain evidence="2">IBT 16806</strain>
    </source>
</reference>
<dbReference type="OrthoDB" id="432234at2759"/>
<protein>
    <submittedName>
        <fullName evidence="1">Uncharacterized protein</fullName>
    </submittedName>
</protein>
<dbReference type="VEuPathDB" id="FungiDB:P174DRAFT_420120"/>
<gene>
    <name evidence="1" type="ORF">P174DRAFT_420120</name>
</gene>